<dbReference type="GO" id="GO:0003700">
    <property type="term" value="F:DNA-binding transcription factor activity"/>
    <property type="evidence" value="ECO:0007669"/>
    <property type="project" value="TreeGrafter"/>
</dbReference>
<evidence type="ECO:0000256" key="2">
    <source>
        <dbReference type="ARBA" id="ARBA00023125"/>
    </source>
</evidence>
<organism evidence="6 7">
    <name type="scientific">Enterovirga rhinocerotis</name>
    <dbReference type="NCBI Taxonomy" id="1339210"/>
    <lineage>
        <taxon>Bacteria</taxon>
        <taxon>Pseudomonadati</taxon>
        <taxon>Pseudomonadota</taxon>
        <taxon>Alphaproteobacteria</taxon>
        <taxon>Hyphomicrobiales</taxon>
        <taxon>Methylobacteriaceae</taxon>
        <taxon>Enterovirga</taxon>
    </lineage>
</organism>
<accession>A0A4R7BWR7</accession>
<sequence length="250" mass="27016">MIVKQVQNALQILEFFASRKRPAGLSEIADHFGWPRSSTFNLIETLARGGYVYEPRHRGGYYPTHRLLSLAQTIVAHGPVSDELHTMVANVAAASGETAVLAGLSGGAGVFVDVVESPHPIRYIAEIGQRIPLYATSAGRALLSLLSPRERGAILRKTDYVRYAPATLMSAEEVEAEIARSNERGYFVNDNGYSLDLVGVAIPLALPDRHLCLLVAGPAYRASAQLEPLAALLLSEIARLENGDLRSGLD</sequence>
<dbReference type="PANTHER" id="PTHR30136:SF35">
    <property type="entry name" value="HTH-TYPE TRANSCRIPTIONAL REGULATOR RV1719"/>
    <property type="match status" value="1"/>
</dbReference>
<dbReference type="OrthoDB" id="9807558at2"/>
<dbReference type="SUPFAM" id="SSF55781">
    <property type="entry name" value="GAF domain-like"/>
    <property type="match status" value="1"/>
</dbReference>
<dbReference type="InterPro" id="IPR029016">
    <property type="entry name" value="GAF-like_dom_sf"/>
</dbReference>
<dbReference type="GO" id="GO:0003677">
    <property type="term" value="F:DNA binding"/>
    <property type="evidence" value="ECO:0007669"/>
    <property type="project" value="UniProtKB-KW"/>
</dbReference>
<dbReference type="Pfam" id="PF09339">
    <property type="entry name" value="HTH_IclR"/>
    <property type="match status" value="1"/>
</dbReference>
<dbReference type="InterPro" id="IPR005471">
    <property type="entry name" value="Tscrpt_reg_IclR_N"/>
</dbReference>
<reference evidence="6 7" key="1">
    <citation type="submission" date="2019-03" db="EMBL/GenBank/DDBJ databases">
        <title>Genomic Encyclopedia of Type Strains, Phase IV (KMG-IV): sequencing the most valuable type-strain genomes for metagenomic binning, comparative biology and taxonomic classification.</title>
        <authorList>
            <person name="Goeker M."/>
        </authorList>
    </citation>
    <scope>NUCLEOTIDE SEQUENCE [LARGE SCALE GENOMIC DNA]</scope>
    <source>
        <strain evidence="6 7">DSM 25903</strain>
    </source>
</reference>
<evidence type="ECO:0000256" key="1">
    <source>
        <dbReference type="ARBA" id="ARBA00023015"/>
    </source>
</evidence>
<keyword evidence="1" id="KW-0805">Transcription regulation</keyword>
<dbReference type="SMART" id="SM00346">
    <property type="entry name" value="HTH_ICLR"/>
    <property type="match status" value="1"/>
</dbReference>
<dbReference type="PROSITE" id="PS51078">
    <property type="entry name" value="ICLR_ED"/>
    <property type="match status" value="1"/>
</dbReference>
<comment type="caution">
    <text evidence="6">The sequence shown here is derived from an EMBL/GenBank/DDBJ whole genome shotgun (WGS) entry which is preliminary data.</text>
</comment>
<evidence type="ECO:0000313" key="7">
    <source>
        <dbReference type="Proteomes" id="UP000295122"/>
    </source>
</evidence>
<name>A0A4R7BWR7_9HYPH</name>
<dbReference type="InterPro" id="IPR050707">
    <property type="entry name" value="HTH_MetabolicPath_Reg"/>
</dbReference>
<evidence type="ECO:0000259" key="5">
    <source>
        <dbReference type="PROSITE" id="PS51078"/>
    </source>
</evidence>
<keyword evidence="3" id="KW-0804">Transcription</keyword>
<dbReference type="InterPro" id="IPR036390">
    <property type="entry name" value="WH_DNA-bd_sf"/>
</dbReference>
<dbReference type="EMBL" id="SNZR01000013">
    <property type="protein sequence ID" value="TDR90368.1"/>
    <property type="molecule type" value="Genomic_DNA"/>
</dbReference>
<dbReference type="InterPro" id="IPR014757">
    <property type="entry name" value="Tscrpt_reg_IclR_C"/>
</dbReference>
<dbReference type="Pfam" id="PF01614">
    <property type="entry name" value="IclR_C"/>
    <property type="match status" value="1"/>
</dbReference>
<dbReference type="Gene3D" id="1.10.10.10">
    <property type="entry name" value="Winged helix-like DNA-binding domain superfamily/Winged helix DNA-binding domain"/>
    <property type="match status" value="1"/>
</dbReference>
<proteinExistence type="predicted"/>
<dbReference type="GO" id="GO:0045892">
    <property type="term" value="P:negative regulation of DNA-templated transcription"/>
    <property type="evidence" value="ECO:0007669"/>
    <property type="project" value="TreeGrafter"/>
</dbReference>
<dbReference type="AlphaFoldDB" id="A0A4R7BWR7"/>
<dbReference type="Proteomes" id="UP000295122">
    <property type="component" value="Unassembled WGS sequence"/>
</dbReference>
<dbReference type="InterPro" id="IPR036388">
    <property type="entry name" value="WH-like_DNA-bd_sf"/>
</dbReference>
<keyword evidence="2" id="KW-0238">DNA-binding</keyword>
<gene>
    <name evidence="6" type="ORF">EV668_3219</name>
</gene>
<evidence type="ECO:0000259" key="4">
    <source>
        <dbReference type="PROSITE" id="PS51077"/>
    </source>
</evidence>
<feature type="domain" description="IclR-ED" evidence="5">
    <location>
        <begin position="66"/>
        <end position="250"/>
    </location>
</feature>
<dbReference type="SUPFAM" id="SSF46785">
    <property type="entry name" value="Winged helix' DNA-binding domain"/>
    <property type="match status" value="1"/>
</dbReference>
<protein>
    <submittedName>
        <fullName evidence="6">IclR family transcriptional regulator</fullName>
    </submittedName>
</protein>
<keyword evidence="7" id="KW-1185">Reference proteome</keyword>
<dbReference type="PANTHER" id="PTHR30136">
    <property type="entry name" value="HELIX-TURN-HELIX TRANSCRIPTIONAL REGULATOR, ICLR FAMILY"/>
    <property type="match status" value="1"/>
</dbReference>
<dbReference type="RefSeq" id="WP_133771708.1">
    <property type="nucleotide sequence ID" value="NZ_SNZR01000013.1"/>
</dbReference>
<evidence type="ECO:0000313" key="6">
    <source>
        <dbReference type="EMBL" id="TDR90368.1"/>
    </source>
</evidence>
<dbReference type="PROSITE" id="PS51077">
    <property type="entry name" value="HTH_ICLR"/>
    <property type="match status" value="1"/>
</dbReference>
<dbReference type="Gene3D" id="3.30.450.40">
    <property type="match status" value="1"/>
</dbReference>
<feature type="domain" description="HTH iclR-type" evidence="4">
    <location>
        <begin position="3"/>
        <end position="65"/>
    </location>
</feature>
<evidence type="ECO:0000256" key="3">
    <source>
        <dbReference type="ARBA" id="ARBA00023163"/>
    </source>
</evidence>